<dbReference type="Pfam" id="PF00534">
    <property type="entry name" value="Glycos_transf_1"/>
    <property type="match status" value="1"/>
</dbReference>
<sequence length="572" mass="63301">MAGRLRVIVWGAGDSAALNRWRLPLPVSYYIDTDWAKWGTSVFGAPIRSPERLIDEIPDKTLIVLNYYYYRSFPEQLRLLERLGDCWWITATALDEALDESRPDGDTRVEDILAFEQIISAIDVRHPDLSAYAHALCQTPLNGRHAQRARNAIARHRQTMPPRPLSGRAVLLIERLNLGGAERQLCNLAVGLARAGHQVVLAALETEPAGASHYVASLRKAGIDYRILPAAGAPGDIQSLVGQFWRPSATSVFWHAPTALGTAMLSVARFLADYQPDRIICYLDRPNIIGALAATLTDVPHIVMSGRNVNPTHFPHFYSCQTDDFRKAYKMLVHQPGISLTANSRIGAQSYAEWLGLTEKDQPIILNCVSDFLSIPPRRGTLTGLRSLLGVTRDHDIVLGIFRLAPEKQPLHFIEAFAKLHAHRPQTRAVICGSGNLEPEIRAAITQHGLDDRVTLLGDVEDVGLVIRISAIMLHTSVFEGTANVLLEAQALGLPIVCYRNGGSESALAPQLLDYCCDQGDTDALAEQCRILLDDPALRRRLKNKLATFIQRHFSIDRLVHETLNVGENPPP</sequence>
<organism evidence="3 4">
    <name type="scientific">Magnetospirillum sulfuroxidans</name>
    <dbReference type="NCBI Taxonomy" id="611300"/>
    <lineage>
        <taxon>Bacteria</taxon>
        <taxon>Pseudomonadati</taxon>
        <taxon>Pseudomonadota</taxon>
        <taxon>Alphaproteobacteria</taxon>
        <taxon>Rhodospirillales</taxon>
        <taxon>Rhodospirillaceae</taxon>
        <taxon>Magnetospirillum</taxon>
    </lineage>
</organism>
<keyword evidence="3" id="KW-0328">Glycosyltransferase</keyword>
<keyword evidence="3" id="KW-0808">Transferase</keyword>
<dbReference type="RefSeq" id="WP_211547076.1">
    <property type="nucleotide sequence ID" value="NZ_JAGTUF010000004.1"/>
</dbReference>
<keyword evidence="4" id="KW-1185">Reference proteome</keyword>
<dbReference type="PANTHER" id="PTHR12526:SF630">
    <property type="entry name" value="GLYCOSYLTRANSFERASE"/>
    <property type="match status" value="1"/>
</dbReference>
<dbReference type="InterPro" id="IPR028098">
    <property type="entry name" value="Glyco_trans_4-like_N"/>
</dbReference>
<dbReference type="EMBL" id="JAGTUF010000004">
    <property type="protein sequence ID" value="MBR9971369.1"/>
    <property type="molecule type" value="Genomic_DNA"/>
</dbReference>
<evidence type="ECO:0000259" key="2">
    <source>
        <dbReference type="Pfam" id="PF13579"/>
    </source>
</evidence>
<dbReference type="GO" id="GO:0016757">
    <property type="term" value="F:glycosyltransferase activity"/>
    <property type="evidence" value="ECO:0007669"/>
    <property type="project" value="UniProtKB-KW"/>
</dbReference>
<comment type="caution">
    <text evidence="3">The sequence shown here is derived from an EMBL/GenBank/DDBJ whole genome shotgun (WGS) entry which is preliminary data.</text>
</comment>
<protein>
    <submittedName>
        <fullName evidence="3">Glycosyltransferase</fullName>
        <ecNumber evidence="3">2.4.-.-</ecNumber>
    </submittedName>
</protein>
<dbReference type="PANTHER" id="PTHR12526">
    <property type="entry name" value="GLYCOSYLTRANSFERASE"/>
    <property type="match status" value="1"/>
</dbReference>
<accession>A0ABS5IAD5</accession>
<evidence type="ECO:0000313" key="3">
    <source>
        <dbReference type="EMBL" id="MBR9971369.1"/>
    </source>
</evidence>
<feature type="domain" description="Glycosyl transferase family 1" evidence="1">
    <location>
        <begin position="395"/>
        <end position="545"/>
    </location>
</feature>
<dbReference type="Pfam" id="PF13579">
    <property type="entry name" value="Glyco_trans_4_4"/>
    <property type="match status" value="1"/>
</dbReference>
<gene>
    <name evidence="3" type="ORF">KEC16_06560</name>
</gene>
<dbReference type="Gene3D" id="3.40.50.2000">
    <property type="entry name" value="Glycogen Phosphorylase B"/>
    <property type="match status" value="2"/>
</dbReference>
<dbReference type="SUPFAM" id="SSF53756">
    <property type="entry name" value="UDP-Glycosyltransferase/glycogen phosphorylase"/>
    <property type="match status" value="1"/>
</dbReference>
<evidence type="ECO:0000259" key="1">
    <source>
        <dbReference type="Pfam" id="PF00534"/>
    </source>
</evidence>
<proteinExistence type="predicted"/>
<reference evidence="3 4" key="1">
    <citation type="submission" date="2021-04" db="EMBL/GenBank/DDBJ databases">
        <title>Magnetospirillum sulfuroxidans sp. nov., a facultative chemolithoautotrophic sulfur-oxidizing alphaproteobacterium isolated from freshwater sediment and proposals for Paramagetospirillum gen. nov., and Magnetospirillaceae fam. nov.</title>
        <authorList>
            <person name="Koziaeva V."/>
            <person name="Geelhoed J.S."/>
            <person name="Sorokin D.Y."/>
            <person name="Grouzdev D.S."/>
        </authorList>
    </citation>
    <scope>NUCLEOTIDE SEQUENCE [LARGE SCALE GENOMIC DNA]</scope>
    <source>
        <strain evidence="3 4">J10</strain>
    </source>
</reference>
<dbReference type="Proteomes" id="UP000680714">
    <property type="component" value="Unassembled WGS sequence"/>
</dbReference>
<dbReference type="EC" id="2.4.-.-" evidence="3"/>
<feature type="domain" description="Glycosyltransferase subfamily 4-like N-terminal" evidence="2">
    <location>
        <begin position="179"/>
        <end position="303"/>
    </location>
</feature>
<name>A0ABS5IAD5_9PROT</name>
<dbReference type="InterPro" id="IPR001296">
    <property type="entry name" value="Glyco_trans_1"/>
</dbReference>
<evidence type="ECO:0000313" key="4">
    <source>
        <dbReference type="Proteomes" id="UP000680714"/>
    </source>
</evidence>